<keyword evidence="4" id="KW-0997">Cell inner membrane</keyword>
<keyword evidence="6 9" id="KW-1133">Transmembrane helix</keyword>
<evidence type="ECO:0000256" key="5">
    <source>
        <dbReference type="ARBA" id="ARBA00022692"/>
    </source>
</evidence>
<dbReference type="Proteomes" id="UP000324638">
    <property type="component" value="Unassembled WGS sequence"/>
</dbReference>
<evidence type="ECO:0000256" key="4">
    <source>
        <dbReference type="ARBA" id="ARBA00022519"/>
    </source>
</evidence>
<dbReference type="InterPro" id="IPR055348">
    <property type="entry name" value="DctQ"/>
</dbReference>
<keyword evidence="7 9" id="KW-0472">Membrane</keyword>
<dbReference type="PANTHER" id="PTHR35011:SF2">
    <property type="entry name" value="2,3-DIKETO-L-GULONATE TRAP TRANSPORTER SMALL PERMEASE PROTEIN YIAM"/>
    <property type="match status" value="1"/>
</dbReference>
<dbReference type="EMBL" id="SAXU01000001">
    <property type="protein sequence ID" value="TXJ21554.1"/>
    <property type="molecule type" value="Genomic_DNA"/>
</dbReference>
<reference evidence="11 12" key="1">
    <citation type="journal article" date="1992" name="Lakartidningen">
        <title>[Penicillin V and not amoxicillin is the first choice preparation in acute otitis].</title>
        <authorList>
            <person name="Kamme C."/>
            <person name="Lundgren K."/>
            <person name="Prellner K."/>
        </authorList>
    </citation>
    <scope>NUCLEOTIDE SEQUENCE [LARGE SCALE GENOMIC DNA]</scope>
    <source>
        <strain evidence="11 12">513A</strain>
    </source>
</reference>
<dbReference type="PANTHER" id="PTHR35011">
    <property type="entry name" value="2,3-DIKETO-L-GULONATE TRAP TRANSPORTER SMALL PERMEASE PROTEIN YIAM"/>
    <property type="match status" value="1"/>
</dbReference>
<feature type="transmembrane region" description="Helical" evidence="9">
    <location>
        <begin position="86"/>
        <end position="107"/>
    </location>
</feature>
<evidence type="ECO:0000259" key="10">
    <source>
        <dbReference type="Pfam" id="PF04290"/>
    </source>
</evidence>
<keyword evidence="2" id="KW-0813">Transport</keyword>
<evidence type="ECO:0000256" key="9">
    <source>
        <dbReference type="SAM" id="Phobius"/>
    </source>
</evidence>
<dbReference type="RefSeq" id="WP_147739472.1">
    <property type="nucleotide sequence ID" value="NZ_SAXU01000001.1"/>
</dbReference>
<evidence type="ECO:0000313" key="11">
    <source>
        <dbReference type="EMBL" id="TXJ21554.1"/>
    </source>
</evidence>
<dbReference type="Pfam" id="PF04290">
    <property type="entry name" value="DctQ"/>
    <property type="match status" value="1"/>
</dbReference>
<feature type="transmembrane region" description="Helical" evidence="9">
    <location>
        <begin position="52"/>
        <end position="79"/>
    </location>
</feature>
<sequence>MKKLLNIIDKAEEILISIMMVIITVITFGNVVSRKFLHMSWAFTEEITVNLLVWIVFLGASVAAKYNAHLGLSILVDILPKRISKILSLISIIAVIIFFSILCYEGINTVKAQIGLKQMTPALGWPQWLFSLSVPAGSFIILIRFIQIGIDLIKKK</sequence>
<evidence type="ECO:0000256" key="6">
    <source>
        <dbReference type="ARBA" id="ARBA00022989"/>
    </source>
</evidence>
<evidence type="ECO:0000256" key="7">
    <source>
        <dbReference type="ARBA" id="ARBA00023136"/>
    </source>
</evidence>
<gene>
    <name evidence="11" type="ORF">EPJ79_10665</name>
</gene>
<feature type="transmembrane region" description="Helical" evidence="9">
    <location>
        <begin position="12"/>
        <end position="32"/>
    </location>
</feature>
<evidence type="ECO:0000313" key="12">
    <source>
        <dbReference type="Proteomes" id="UP000324638"/>
    </source>
</evidence>
<feature type="domain" description="Tripartite ATP-independent periplasmic transporters DctQ component" evidence="10">
    <location>
        <begin position="23"/>
        <end position="148"/>
    </location>
</feature>
<organism evidence="11 12">
    <name type="scientific">Brachyspira aalborgi</name>
    <dbReference type="NCBI Taxonomy" id="29522"/>
    <lineage>
        <taxon>Bacteria</taxon>
        <taxon>Pseudomonadati</taxon>
        <taxon>Spirochaetota</taxon>
        <taxon>Spirochaetia</taxon>
        <taxon>Brachyspirales</taxon>
        <taxon>Brachyspiraceae</taxon>
        <taxon>Brachyspira</taxon>
    </lineage>
</organism>
<dbReference type="GO" id="GO:0015740">
    <property type="term" value="P:C4-dicarboxylate transport"/>
    <property type="evidence" value="ECO:0007669"/>
    <property type="project" value="TreeGrafter"/>
</dbReference>
<name>A0A5C8D7Z7_9SPIR</name>
<keyword evidence="5 9" id="KW-0812">Transmembrane</keyword>
<evidence type="ECO:0000256" key="2">
    <source>
        <dbReference type="ARBA" id="ARBA00022448"/>
    </source>
</evidence>
<dbReference type="AlphaFoldDB" id="A0A5C8D7Z7"/>
<comment type="similarity">
    <text evidence="8">Belongs to the TRAP transporter small permease family.</text>
</comment>
<keyword evidence="3" id="KW-1003">Cell membrane</keyword>
<accession>A0A5C8D7Z7</accession>
<dbReference type="InterPro" id="IPR007387">
    <property type="entry name" value="TRAP_DctQ"/>
</dbReference>
<feature type="transmembrane region" description="Helical" evidence="9">
    <location>
        <begin position="127"/>
        <end position="146"/>
    </location>
</feature>
<proteinExistence type="inferred from homology"/>
<protein>
    <submittedName>
        <fullName evidence="11">TRAP transporter small permease</fullName>
    </submittedName>
</protein>
<comment type="subcellular location">
    <subcellularLocation>
        <location evidence="1">Cell inner membrane</location>
        <topology evidence="1">Multi-pass membrane protein</topology>
    </subcellularLocation>
</comment>
<dbReference type="GO" id="GO:0005886">
    <property type="term" value="C:plasma membrane"/>
    <property type="evidence" value="ECO:0007669"/>
    <property type="project" value="UniProtKB-SubCell"/>
</dbReference>
<evidence type="ECO:0000256" key="3">
    <source>
        <dbReference type="ARBA" id="ARBA00022475"/>
    </source>
</evidence>
<evidence type="ECO:0000256" key="8">
    <source>
        <dbReference type="ARBA" id="ARBA00038436"/>
    </source>
</evidence>
<dbReference type="GO" id="GO:0022857">
    <property type="term" value="F:transmembrane transporter activity"/>
    <property type="evidence" value="ECO:0007669"/>
    <property type="project" value="TreeGrafter"/>
</dbReference>
<evidence type="ECO:0000256" key="1">
    <source>
        <dbReference type="ARBA" id="ARBA00004429"/>
    </source>
</evidence>
<comment type="caution">
    <text evidence="11">The sequence shown here is derived from an EMBL/GenBank/DDBJ whole genome shotgun (WGS) entry which is preliminary data.</text>
</comment>